<sequence length="110" mass="12506">MYLYEPGTFVPLARLDETLEQAAYLATGTDGRFVEYPARTRHATYFYQNDHLGTPQELVDASGKVVWLGRYLAWGALRDAKLANRAAETGNLIRAQGQYHDEELGLHYNR</sequence>
<evidence type="ECO:0000313" key="3">
    <source>
        <dbReference type="Proteomes" id="UP000294200"/>
    </source>
</evidence>
<keyword evidence="3" id="KW-1185">Reference proteome</keyword>
<dbReference type="Proteomes" id="UP000294200">
    <property type="component" value="Unassembled WGS sequence"/>
</dbReference>
<feature type="domain" description="RHS protein conserved region" evidence="1">
    <location>
        <begin position="45"/>
        <end position="78"/>
    </location>
</feature>
<accession>A0A4R0WKS6</accession>
<organism evidence="2 3">
    <name type="scientific">Paraburkholderia steynii</name>
    <dbReference type="NCBI Taxonomy" id="1245441"/>
    <lineage>
        <taxon>Bacteria</taxon>
        <taxon>Pseudomonadati</taxon>
        <taxon>Pseudomonadota</taxon>
        <taxon>Betaproteobacteria</taxon>
        <taxon>Burkholderiales</taxon>
        <taxon>Burkholderiaceae</taxon>
        <taxon>Paraburkholderia</taxon>
    </lineage>
</organism>
<proteinExistence type="predicted"/>
<protein>
    <recommendedName>
        <fullName evidence="1">RHS protein conserved region domain-containing protein</fullName>
    </recommendedName>
</protein>
<gene>
    <name evidence="2" type="ORF">BZM27_55520</name>
</gene>
<feature type="non-terminal residue" evidence="2">
    <location>
        <position position="110"/>
    </location>
</feature>
<dbReference type="Gene3D" id="2.180.10.10">
    <property type="entry name" value="RHS repeat-associated core"/>
    <property type="match status" value="1"/>
</dbReference>
<dbReference type="InterPro" id="IPR050708">
    <property type="entry name" value="T6SS_VgrG/RHS"/>
</dbReference>
<dbReference type="InterPro" id="IPR001826">
    <property type="entry name" value="RHS"/>
</dbReference>
<dbReference type="Pfam" id="PF03527">
    <property type="entry name" value="RHS"/>
    <property type="match status" value="1"/>
</dbReference>
<reference evidence="2 3" key="1">
    <citation type="submission" date="2017-02" db="EMBL/GenBank/DDBJ databases">
        <title>Paraburkholderia sophoroidis sp. nov. and Paraburkholderia steynii sp. nov. rhizobial symbionts of the fynbos legume Hypocalyptus sophoroides.</title>
        <authorList>
            <person name="Steenkamp E.T."/>
            <person name="Beukes C.W."/>
            <person name="Van Zyl E."/>
            <person name="Avontuur J."/>
            <person name="Chan W.Y."/>
            <person name="Hassen A."/>
            <person name="Palmer M."/>
            <person name="Mthombeni L."/>
            <person name="Phalane F."/>
            <person name="Sereme K."/>
            <person name="Venter S.N."/>
        </authorList>
    </citation>
    <scope>NUCLEOTIDE SEQUENCE [LARGE SCALE GENOMIC DNA]</scope>
    <source>
        <strain evidence="2 3">HC1.1ba</strain>
    </source>
</reference>
<evidence type="ECO:0000259" key="1">
    <source>
        <dbReference type="Pfam" id="PF03527"/>
    </source>
</evidence>
<dbReference type="EMBL" id="MWML01001263">
    <property type="protein sequence ID" value="TCF97022.1"/>
    <property type="molecule type" value="Genomic_DNA"/>
</dbReference>
<comment type="caution">
    <text evidence="2">The sequence shown here is derived from an EMBL/GenBank/DDBJ whole genome shotgun (WGS) entry which is preliminary data.</text>
</comment>
<name>A0A4R0WKS6_9BURK</name>
<evidence type="ECO:0000313" key="2">
    <source>
        <dbReference type="EMBL" id="TCF97022.1"/>
    </source>
</evidence>
<dbReference type="PANTHER" id="PTHR32305">
    <property type="match status" value="1"/>
</dbReference>
<dbReference type="AlphaFoldDB" id="A0A4R0WKS6"/>
<dbReference type="PANTHER" id="PTHR32305:SF15">
    <property type="entry name" value="PROTEIN RHSA-RELATED"/>
    <property type="match status" value="1"/>
</dbReference>